<name>A0AAD5YSD1_9AGAR</name>
<feature type="region of interest" description="Disordered" evidence="1">
    <location>
        <begin position="40"/>
        <end position="136"/>
    </location>
</feature>
<evidence type="ECO:0000256" key="1">
    <source>
        <dbReference type="SAM" id="MobiDB-lite"/>
    </source>
</evidence>
<keyword evidence="3" id="KW-1185">Reference proteome</keyword>
<feature type="compositionally biased region" description="Polar residues" evidence="1">
    <location>
        <begin position="101"/>
        <end position="113"/>
    </location>
</feature>
<evidence type="ECO:0000313" key="3">
    <source>
        <dbReference type="Proteomes" id="UP001213000"/>
    </source>
</evidence>
<evidence type="ECO:0000313" key="2">
    <source>
        <dbReference type="EMBL" id="KAJ3569648.1"/>
    </source>
</evidence>
<protein>
    <submittedName>
        <fullName evidence="2">Uncharacterized protein</fullName>
    </submittedName>
</protein>
<feature type="compositionally biased region" description="Basic residues" evidence="1">
    <location>
        <begin position="127"/>
        <end position="136"/>
    </location>
</feature>
<accession>A0AAD5YSD1</accession>
<dbReference type="EMBL" id="JANIEX010000277">
    <property type="protein sequence ID" value="KAJ3569648.1"/>
    <property type="molecule type" value="Genomic_DNA"/>
</dbReference>
<dbReference type="Proteomes" id="UP001213000">
    <property type="component" value="Unassembled WGS sequence"/>
</dbReference>
<comment type="caution">
    <text evidence="2">The sequence shown here is derived from an EMBL/GenBank/DDBJ whole genome shotgun (WGS) entry which is preliminary data.</text>
</comment>
<feature type="compositionally biased region" description="Basic and acidic residues" evidence="1">
    <location>
        <begin position="41"/>
        <end position="54"/>
    </location>
</feature>
<sequence length="136" mass="15141">MVAEKSEKQSGGAQGPRGKKTKHFLGQQDALILATTIIKSQEQRQRVHKEETKMRQLLQPQERSRKSGSSRSKKLREAKAILSAAKARQKREKAKSKAQVACQSPDTKAQDSVNCGDAPQTEVDKGKRWRKSVAFA</sequence>
<organism evidence="2 3">
    <name type="scientific">Leucocoprinus birnbaumii</name>
    <dbReference type="NCBI Taxonomy" id="56174"/>
    <lineage>
        <taxon>Eukaryota</taxon>
        <taxon>Fungi</taxon>
        <taxon>Dikarya</taxon>
        <taxon>Basidiomycota</taxon>
        <taxon>Agaricomycotina</taxon>
        <taxon>Agaricomycetes</taxon>
        <taxon>Agaricomycetidae</taxon>
        <taxon>Agaricales</taxon>
        <taxon>Agaricineae</taxon>
        <taxon>Agaricaceae</taxon>
        <taxon>Leucocoprinus</taxon>
    </lineage>
</organism>
<dbReference type="AlphaFoldDB" id="A0AAD5YSD1"/>
<gene>
    <name evidence="2" type="ORF">NP233_g4919</name>
</gene>
<feature type="compositionally biased region" description="Basic residues" evidence="1">
    <location>
        <begin position="87"/>
        <end position="96"/>
    </location>
</feature>
<proteinExistence type="predicted"/>
<feature type="compositionally biased region" description="Basic residues" evidence="1">
    <location>
        <begin position="66"/>
        <end position="76"/>
    </location>
</feature>
<feature type="region of interest" description="Disordered" evidence="1">
    <location>
        <begin position="1"/>
        <end position="26"/>
    </location>
</feature>
<reference evidence="2" key="1">
    <citation type="submission" date="2022-07" db="EMBL/GenBank/DDBJ databases">
        <title>Genome Sequence of Leucocoprinus birnbaumii.</title>
        <authorList>
            <person name="Buettner E."/>
        </authorList>
    </citation>
    <scope>NUCLEOTIDE SEQUENCE</scope>
    <source>
        <strain evidence="2">VT141</strain>
    </source>
</reference>